<dbReference type="Pfam" id="PF01262">
    <property type="entry name" value="AlaDh_PNT_C"/>
    <property type="match status" value="1"/>
</dbReference>
<evidence type="ECO:0000256" key="5">
    <source>
        <dbReference type="ARBA" id="ARBA00023002"/>
    </source>
</evidence>
<evidence type="ECO:0000256" key="1">
    <source>
        <dbReference type="ARBA" id="ARBA00001947"/>
    </source>
</evidence>
<organism evidence="10 11">
    <name type="scientific">Parafrankia soli</name>
    <dbReference type="NCBI Taxonomy" id="2599596"/>
    <lineage>
        <taxon>Bacteria</taxon>
        <taxon>Bacillati</taxon>
        <taxon>Actinomycetota</taxon>
        <taxon>Actinomycetes</taxon>
        <taxon>Frankiales</taxon>
        <taxon>Frankiaceae</taxon>
        <taxon>Parafrankia</taxon>
    </lineage>
</organism>
<comment type="caution">
    <text evidence="10">The sequence shown here is derived from an EMBL/GenBank/DDBJ whole genome shotgun (WGS) entry which is preliminary data.</text>
</comment>
<reference evidence="11" key="1">
    <citation type="submission" date="2016-07" db="EMBL/GenBank/DDBJ databases">
        <title>Frankia sp. NRRL B-16219 Genome sequencing.</title>
        <authorList>
            <person name="Ghodhbane-Gtari F."/>
            <person name="Swanson E."/>
            <person name="Gueddou A."/>
            <person name="Louati M."/>
            <person name="Nouioui I."/>
            <person name="Hezbri K."/>
            <person name="Abebe-Akele F."/>
            <person name="Simpson S."/>
            <person name="Morris K."/>
            <person name="Thomas K."/>
            <person name="Gtari M."/>
            <person name="Tisa L.S."/>
        </authorList>
    </citation>
    <scope>NUCLEOTIDE SEQUENCE [LARGE SCALE GENOMIC DNA]</scope>
    <source>
        <strain evidence="11">NRRL B-16219</strain>
    </source>
</reference>
<feature type="domain" description="Alcohol dehydrogenase-like N-terminal" evidence="9">
    <location>
        <begin position="34"/>
        <end position="146"/>
    </location>
</feature>
<dbReference type="EMBL" id="MAXA01000229">
    <property type="protein sequence ID" value="OHV25711.1"/>
    <property type="molecule type" value="Genomic_DNA"/>
</dbReference>
<comment type="similarity">
    <text evidence="2">Belongs to the zinc-containing alcohol dehydrogenase family.</text>
</comment>
<dbReference type="PANTHER" id="PTHR42813">
    <property type="entry name" value="ZINC-TYPE ALCOHOL DEHYDROGENASE-LIKE"/>
    <property type="match status" value="1"/>
</dbReference>
<feature type="domain" description="Alanine dehydrogenase/pyridine nucleotide transhydrogenase NAD(H)-binding" evidence="8">
    <location>
        <begin position="182"/>
        <end position="237"/>
    </location>
</feature>
<evidence type="ECO:0000259" key="9">
    <source>
        <dbReference type="Pfam" id="PF08240"/>
    </source>
</evidence>
<keyword evidence="11" id="KW-1185">Reference proteome</keyword>
<name>A0A1S1PWS7_9ACTN</name>
<accession>A0A1S1PWS7</accession>
<dbReference type="InterPro" id="IPR007698">
    <property type="entry name" value="AlaDH/PNT_NAD(H)-bd"/>
</dbReference>
<dbReference type="CDD" id="cd08282">
    <property type="entry name" value="PFDH_like"/>
    <property type="match status" value="1"/>
</dbReference>
<dbReference type="InterPro" id="IPR013154">
    <property type="entry name" value="ADH-like_N"/>
</dbReference>
<dbReference type="InterPro" id="IPR014184">
    <property type="entry name" value="HCHO_DH_non_GSH"/>
</dbReference>
<keyword evidence="6" id="KW-0520">NAD</keyword>
<dbReference type="GO" id="GO:0016491">
    <property type="term" value="F:oxidoreductase activity"/>
    <property type="evidence" value="ECO:0007669"/>
    <property type="project" value="UniProtKB-KW"/>
</dbReference>
<protein>
    <submittedName>
        <fullName evidence="10">Formaldehyde dehydrogenase, glutathione-independent</fullName>
    </submittedName>
</protein>
<dbReference type="Proteomes" id="UP000179769">
    <property type="component" value="Unassembled WGS sequence"/>
</dbReference>
<proteinExistence type="inferred from homology"/>
<evidence type="ECO:0000256" key="3">
    <source>
        <dbReference type="ARBA" id="ARBA00022723"/>
    </source>
</evidence>
<evidence type="ECO:0000259" key="8">
    <source>
        <dbReference type="Pfam" id="PF01262"/>
    </source>
</evidence>
<dbReference type="PROSITE" id="PS00059">
    <property type="entry name" value="ADH_ZINC"/>
    <property type="match status" value="1"/>
</dbReference>
<comment type="cofactor">
    <cofactor evidence="1">
        <name>Zn(2+)</name>
        <dbReference type="ChEBI" id="CHEBI:29105"/>
    </cofactor>
</comment>
<dbReference type="SUPFAM" id="SSF51735">
    <property type="entry name" value="NAD(P)-binding Rossmann-fold domains"/>
    <property type="match status" value="1"/>
</dbReference>
<feature type="region of interest" description="Disordered" evidence="7">
    <location>
        <begin position="394"/>
        <end position="413"/>
    </location>
</feature>
<evidence type="ECO:0000313" key="10">
    <source>
        <dbReference type="EMBL" id="OHV25711.1"/>
    </source>
</evidence>
<evidence type="ECO:0000256" key="7">
    <source>
        <dbReference type="SAM" id="MobiDB-lite"/>
    </source>
</evidence>
<dbReference type="PANTHER" id="PTHR42813:SF3">
    <property type="entry name" value="GLUTATHIONE-INDEPENDENT FORMALDEHYDE DEHYDROGENASE"/>
    <property type="match status" value="1"/>
</dbReference>
<dbReference type="SUPFAM" id="SSF50129">
    <property type="entry name" value="GroES-like"/>
    <property type="match status" value="1"/>
</dbReference>
<dbReference type="InterPro" id="IPR002328">
    <property type="entry name" value="ADH_Zn_CS"/>
</dbReference>
<keyword evidence="3" id="KW-0479">Metal-binding</keyword>
<keyword evidence="5" id="KW-0560">Oxidoreductase</keyword>
<dbReference type="AlphaFoldDB" id="A0A1S1PWS7"/>
<dbReference type="InterPro" id="IPR036291">
    <property type="entry name" value="NAD(P)-bd_dom_sf"/>
</dbReference>
<dbReference type="Pfam" id="PF08240">
    <property type="entry name" value="ADH_N"/>
    <property type="match status" value="1"/>
</dbReference>
<dbReference type="NCBIfam" id="TIGR02819">
    <property type="entry name" value="fdhA_non_GSH"/>
    <property type="match status" value="1"/>
</dbReference>
<keyword evidence="4" id="KW-0862">Zinc</keyword>
<dbReference type="Gene3D" id="3.40.50.720">
    <property type="entry name" value="NAD(P)-binding Rossmann-like Domain"/>
    <property type="match status" value="1"/>
</dbReference>
<dbReference type="InterPro" id="IPR011032">
    <property type="entry name" value="GroES-like_sf"/>
</dbReference>
<evidence type="ECO:0000313" key="11">
    <source>
        <dbReference type="Proteomes" id="UP000179769"/>
    </source>
</evidence>
<gene>
    <name evidence="10" type="ORF">BBK14_21835</name>
</gene>
<evidence type="ECO:0000256" key="6">
    <source>
        <dbReference type="ARBA" id="ARBA00023027"/>
    </source>
</evidence>
<sequence>MEPGRVEVVDLNFPGLVLQDGPGVNPANVGRQCPHGVILKVVSTNICGSDQHMVRGRTTAPPGLVLGHEITGEVIETGRDVEFVKAGDLVSVPFNIACGRCRSCKERKTGICLNVNPDRPGSAYGYVDMGGWVGGQAEYVMVPYADWNLLRFPDRDQAMAKILDLTMLSDIFPTGFHGCVTAGVGPGSTVYIAGAGPVGLAAAVSAFLLGAAVVIVGDLNTERLAQAASFGCATVDVSLGDIGSQIAEILGEPEVDCAVDAVGFEARGHAPDAAEAPAAVLNTVMEITRAGGSIGIPGLYVTGDPGAADDAAKVGSLSIRIGLGWARSHAFFTGQCPVMKYHRQLMMAILHDRVQIAKAVNAVPIPLGQASDGYRTFDAGAARKYVLDPHGLLGTTERSGRDDMAASRPVTRT</sequence>
<evidence type="ECO:0000256" key="2">
    <source>
        <dbReference type="ARBA" id="ARBA00008072"/>
    </source>
</evidence>
<dbReference type="GO" id="GO:0008270">
    <property type="term" value="F:zinc ion binding"/>
    <property type="evidence" value="ECO:0007669"/>
    <property type="project" value="InterPro"/>
</dbReference>
<evidence type="ECO:0000256" key="4">
    <source>
        <dbReference type="ARBA" id="ARBA00022833"/>
    </source>
</evidence>
<dbReference type="Gene3D" id="3.90.180.10">
    <property type="entry name" value="Medium-chain alcohol dehydrogenases, catalytic domain"/>
    <property type="match status" value="1"/>
</dbReference>